<dbReference type="CDD" id="cd00130">
    <property type="entry name" value="PAS"/>
    <property type="match status" value="2"/>
</dbReference>
<dbReference type="Pfam" id="PF00990">
    <property type="entry name" value="GGDEF"/>
    <property type="match status" value="1"/>
</dbReference>
<dbReference type="NCBIfam" id="TIGR00254">
    <property type="entry name" value="GGDEF"/>
    <property type="match status" value="1"/>
</dbReference>
<evidence type="ECO:0000259" key="4">
    <source>
        <dbReference type="PROSITE" id="PS50112"/>
    </source>
</evidence>
<feature type="domain" description="EAL" evidence="6">
    <location>
        <begin position="606"/>
        <end position="859"/>
    </location>
</feature>
<dbReference type="InterPro" id="IPR001610">
    <property type="entry name" value="PAC"/>
</dbReference>
<proteinExistence type="predicted"/>
<evidence type="ECO:0000313" key="8">
    <source>
        <dbReference type="EMBL" id="ASF46560.1"/>
    </source>
</evidence>
<accession>A0A1Z4BZ74</accession>
<dbReference type="InterPro" id="IPR029787">
    <property type="entry name" value="Nucleotide_cyclase"/>
</dbReference>
<dbReference type="FunFam" id="3.20.20.450:FF:000001">
    <property type="entry name" value="Cyclic di-GMP phosphodiesterase yahA"/>
    <property type="match status" value="1"/>
</dbReference>
<evidence type="ECO:0000259" key="5">
    <source>
        <dbReference type="PROSITE" id="PS50113"/>
    </source>
</evidence>
<name>A0A1Z4BZ74_9GAMM</name>
<feature type="transmembrane region" description="Helical" evidence="3">
    <location>
        <begin position="27"/>
        <end position="53"/>
    </location>
</feature>
<organism evidence="8 9">
    <name type="scientific">Methylovulum psychrotolerans</name>
    <dbReference type="NCBI Taxonomy" id="1704499"/>
    <lineage>
        <taxon>Bacteria</taxon>
        <taxon>Pseudomonadati</taxon>
        <taxon>Pseudomonadota</taxon>
        <taxon>Gammaproteobacteria</taxon>
        <taxon>Methylococcales</taxon>
        <taxon>Methylococcaceae</taxon>
        <taxon>Methylovulum</taxon>
    </lineage>
</organism>
<feature type="transmembrane region" description="Helical" evidence="3">
    <location>
        <begin position="96"/>
        <end position="116"/>
    </location>
</feature>
<dbReference type="SUPFAM" id="SSF141868">
    <property type="entry name" value="EAL domain-like"/>
    <property type="match status" value="1"/>
</dbReference>
<feature type="domain" description="PAC" evidence="5">
    <location>
        <begin position="253"/>
        <end position="305"/>
    </location>
</feature>
<dbReference type="SMART" id="SM00091">
    <property type="entry name" value="PAS"/>
    <property type="match status" value="2"/>
</dbReference>
<keyword evidence="9" id="KW-1185">Reference proteome</keyword>
<dbReference type="Pfam" id="PF25487">
    <property type="entry name" value="ETR1_N"/>
    <property type="match status" value="1"/>
</dbReference>
<sequence length="863" mass="98415">MQSLLDFLLPTNSFMPHGYCFLWQPGLLWLLVASHLLTALAYFSIPLAIAYFLEKRSDIVFKGLFRLFSGFILCCGITHVFAVIMIWQPYYALEGILLAVTAAVSLWTAVVLWTLIPKALLIPSPAILLKANQQLQDEIFVHQQTKAQLTRINADLDRTITLLQASNQAYQESEQRFKAVVNLSPAAIYTSVLTDKLRYLYRNTFVSDAFLPITGFTPQEWHDNRYLWVDRVHPEDLAGLLDKVQRLPELEHLDMQYRFRHKDGTYRWVYDKVNFLPSLDGLHDEVIGAWMDITEAKKNEEEMRLAAITFNSLQGIMITDAQTHILRVNPAFSKITGYTAEEVVGKKPTILRSGLHNDAFYDDLWQRLDNEGRFEGEVIDRRKDGALFTKWQSITALKNSDGAVTNYVSMFTDISEKKKFEEHIKQLAFYDPLTNLPNRRLLEDKIEQVLTDLQAEECFFAILFLDLDHFKWLNDSLGHHAGDELLKQVAGRLRSGINEQDTAARFGGDEFVILLNTASSLQHEATDIIISRATQILYDLNQPYHLSNSGHYFSTSIGITLFSNKLVCLPEELLQQADTAMYRSKAKGRNTISFFDYSMQEAADRHLQLESNLRLALQEQQFTLYYQPQVDANGEMVSAEALIRWLHPLQGLIAPSEFIPLAEDTGLIVQLGQWVLSEACQNIKRWSEQGLIFRHIAVNVSSKQFQQSDFVEQVAAIVNNSQIDPRQLMLELTESGLIDNILQTVEKMRRLKKLGLSISIDDFGTGYSSLAYLTAFPLSQLKIDRSFVNDVTDNRSNEIVVETIIHMADNLGLEVIAEGVETQEQVDFLLQKGCKLFQGYYFSRPVPAQELAAKWLRKPNGLV</sequence>
<keyword evidence="3" id="KW-0812">Transmembrane</keyword>
<dbReference type="PANTHER" id="PTHR44757:SF2">
    <property type="entry name" value="BIOFILM ARCHITECTURE MAINTENANCE PROTEIN MBAA"/>
    <property type="match status" value="1"/>
</dbReference>
<feature type="domain" description="PAC" evidence="5">
    <location>
        <begin position="372"/>
        <end position="426"/>
    </location>
</feature>
<dbReference type="PROSITE" id="PS50113">
    <property type="entry name" value="PAC"/>
    <property type="match status" value="2"/>
</dbReference>
<dbReference type="Proteomes" id="UP000197019">
    <property type="component" value="Chromosome"/>
</dbReference>
<dbReference type="SUPFAM" id="SSF55073">
    <property type="entry name" value="Nucleotide cyclase"/>
    <property type="match status" value="1"/>
</dbReference>
<evidence type="ECO:0000259" key="7">
    <source>
        <dbReference type="PROSITE" id="PS50887"/>
    </source>
</evidence>
<dbReference type="InterPro" id="IPR052155">
    <property type="entry name" value="Biofilm_reg_signaling"/>
</dbReference>
<feature type="domain" description="GGDEF" evidence="7">
    <location>
        <begin position="458"/>
        <end position="597"/>
    </location>
</feature>
<dbReference type="EC" id="3.1.4.52" evidence="1"/>
<dbReference type="CDD" id="cd01948">
    <property type="entry name" value="EAL"/>
    <property type="match status" value="1"/>
</dbReference>
<dbReference type="PROSITE" id="PS50883">
    <property type="entry name" value="EAL"/>
    <property type="match status" value="1"/>
</dbReference>
<dbReference type="InterPro" id="IPR013655">
    <property type="entry name" value="PAS_fold_3"/>
</dbReference>
<dbReference type="InterPro" id="IPR058544">
    <property type="entry name" value="ETR1_N"/>
</dbReference>
<feature type="transmembrane region" description="Helical" evidence="3">
    <location>
        <begin position="65"/>
        <end position="90"/>
    </location>
</feature>
<dbReference type="Pfam" id="PF13426">
    <property type="entry name" value="PAS_9"/>
    <property type="match status" value="1"/>
</dbReference>
<dbReference type="OrthoDB" id="9804951at2"/>
<dbReference type="GO" id="GO:0071111">
    <property type="term" value="F:cyclic-guanylate-specific phosphodiesterase activity"/>
    <property type="evidence" value="ECO:0007669"/>
    <property type="project" value="UniProtKB-EC"/>
</dbReference>
<dbReference type="InterPro" id="IPR000014">
    <property type="entry name" value="PAS"/>
</dbReference>
<reference evidence="8 9" key="1">
    <citation type="submission" date="2017-06" db="EMBL/GenBank/DDBJ databases">
        <title>Genome Sequencing of the methanotroph Methylovulum psychrotolerants str. HV10-M2 isolated from a high-altitude environment.</title>
        <authorList>
            <person name="Mateos-Rivera A."/>
        </authorList>
    </citation>
    <scope>NUCLEOTIDE SEQUENCE [LARGE SCALE GENOMIC DNA]</scope>
    <source>
        <strain evidence="8 9">HV10_M2</strain>
    </source>
</reference>
<evidence type="ECO:0000256" key="1">
    <source>
        <dbReference type="ARBA" id="ARBA00012282"/>
    </source>
</evidence>
<keyword evidence="3" id="KW-1133">Transmembrane helix</keyword>
<evidence type="ECO:0000256" key="2">
    <source>
        <dbReference type="ARBA" id="ARBA00022636"/>
    </source>
</evidence>
<dbReference type="Gene3D" id="3.30.450.20">
    <property type="entry name" value="PAS domain"/>
    <property type="match status" value="2"/>
</dbReference>
<dbReference type="InterPro" id="IPR000700">
    <property type="entry name" value="PAS-assoc_C"/>
</dbReference>
<dbReference type="PROSITE" id="PS50112">
    <property type="entry name" value="PAS"/>
    <property type="match status" value="2"/>
</dbReference>
<dbReference type="SMART" id="SM00086">
    <property type="entry name" value="PAC"/>
    <property type="match status" value="2"/>
</dbReference>
<gene>
    <name evidence="8" type="ORF">CEK71_11025</name>
</gene>
<dbReference type="InterPro" id="IPR043128">
    <property type="entry name" value="Rev_trsase/Diguanyl_cyclase"/>
</dbReference>
<dbReference type="Gene3D" id="3.20.20.450">
    <property type="entry name" value="EAL domain"/>
    <property type="match status" value="1"/>
</dbReference>
<dbReference type="Pfam" id="PF00563">
    <property type="entry name" value="EAL"/>
    <property type="match status" value="1"/>
</dbReference>
<keyword evidence="3" id="KW-0472">Membrane</keyword>
<dbReference type="PANTHER" id="PTHR44757">
    <property type="entry name" value="DIGUANYLATE CYCLASE DGCP"/>
    <property type="match status" value="1"/>
</dbReference>
<dbReference type="InterPro" id="IPR000160">
    <property type="entry name" value="GGDEF_dom"/>
</dbReference>
<dbReference type="InterPro" id="IPR001633">
    <property type="entry name" value="EAL_dom"/>
</dbReference>
<feature type="domain" description="PAS" evidence="4">
    <location>
        <begin position="173"/>
        <end position="251"/>
    </location>
</feature>
<dbReference type="KEGG" id="mpsy:CEK71_11025"/>
<protein>
    <recommendedName>
        <fullName evidence="1">cyclic-guanylate-specific phosphodiesterase</fullName>
        <ecNumber evidence="1">3.1.4.52</ecNumber>
    </recommendedName>
</protein>
<keyword evidence="2" id="KW-0973">c-di-GMP</keyword>
<dbReference type="NCBIfam" id="TIGR00229">
    <property type="entry name" value="sensory_box"/>
    <property type="match status" value="2"/>
</dbReference>
<dbReference type="SMART" id="SM00267">
    <property type="entry name" value="GGDEF"/>
    <property type="match status" value="1"/>
</dbReference>
<dbReference type="SMART" id="SM00052">
    <property type="entry name" value="EAL"/>
    <property type="match status" value="1"/>
</dbReference>
<dbReference type="RefSeq" id="WP_088619432.1">
    <property type="nucleotide sequence ID" value="NZ_CP022129.1"/>
</dbReference>
<dbReference type="AlphaFoldDB" id="A0A1Z4BZ74"/>
<dbReference type="SUPFAM" id="SSF55785">
    <property type="entry name" value="PYP-like sensor domain (PAS domain)"/>
    <property type="match status" value="2"/>
</dbReference>
<evidence type="ECO:0000259" key="6">
    <source>
        <dbReference type="PROSITE" id="PS50883"/>
    </source>
</evidence>
<evidence type="ECO:0000256" key="3">
    <source>
        <dbReference type="SAM" id="Phobius"/>
    </source>
</evidence>
<dbReference type="EMBL" id="CP022129">
    <property type="protein sequence ID" value="ASF46560.1"/>
    <property type="molecule type" value="Genomic_DNA"/>
</dbReference>
<feature type="domain" description="PAS" evidence="4">
    <location>
        <begin position="301"/>
        <end position="346"/>
    </location>
</feature>
<dbReference type="InterPro" id="IPR035919">
    <property type="entry name" value="EAL_sf"/>
</dbReference>
<dbReference type="PROSITE" id="PS50887">
    <property type="entry name" value="GGDEF"/>
    <property type="match status" value="1"/>
</dbReference>
<dbReference type="Gene3D" id="3.30.70.270">
    <property type="match status" value="1"/>
</dbReference>
<dbReference type="Pfam" id="PF08447">
    <property type="entry name" value="PAS_3"/>
    <property type="match status" value="1"/>
</dbReference>
<evidence type="ECO:0000313" key="9">
    <source>
        <dbReference type="Proteomes" id="UP000197019"/>
    </source>
</evidence>
<dbReference type="InterPro" id="IPR035965">
    <property type="entry name" value="PAS-like_dom_sf"/>
</dbReference>
<dbReference type="CDD" id="cd01949">
    <property type="entry name" value="GGDEF"/>
    <property type="match status" value="1"/>
</dbReference>